<dbReference type="Proteomes" id="UP001605036">
    <property type="component" value="Unassembled WGS sequence"/>
</dbReference>
<dbReference type="EMBL" id="JBHFFA010000007">
    <property type="protein sequence ID" value="KAL2613551.1"/>
    <property type="molecule type" value="Genomic_DNA"/>
</dbReference>
<keyword evidence="2" id="KW-1185">Reference proteome</keyword>
<evidence type="ECO:0000313" key="1">
    <source>
        <dbReference type="EMBL" id="KAL2613551.1"/>
    </source>
</evidence>
<dbReference type="AlphaFoldDB" id="A0ABD1XX73"/>
<name>A0ABD1XX73_9MARC</name>
<organism evidence="1 2">
    <name type="scientific">Riccia fluitans</name>
    <dbReference type="NCBI Taxonomy" id="41844"/>
    <lineage>
        <taxon>Eukaryota</taxon>
        <taxon>Viridiplantae</taxon>
        <taxon>Streptophyta</taxon>
        <taxon>Embryophyta</taxon>
        <taxon>Marchantiophyta</taxon>
        <taxon>Marchantiopsida</taxon>
        <taxon>Marchantiidae</taxon>
        <taxon>Marchantiales</taxon>
        <taxon>Ricciaceae</taxon>
        <taxon>Riccia</taxon>
    </lineage>
</organism>
<comment type="caution">
    <text evidence="1">The sequence shown here is derived from an EMBL/GenBank/DDBJ whole genome shotgun (WGS) entry which is preliminary data.</text>
</comment>
<gene>
    <name evidence="1" type="ORF">R1flu_025243</name>
</gene>
<protein>
    <submittedName>
        <fullName evidence="1">Uncharacterized protein</fullName>
    </submittedName>
</protein>
<reference evidence="1 2" key="1">
    <citation type="submission" date="2024-09" db="EMBL/GenBank/DDBJ databases">
        <title>Chromosome-scale assembly of Riccia fluitans.</title>
        <authorList>
            <person name="Paukszto L."/>
            <person name="Sawicki J."/>
            <person name="Karawczyk K."/>
            <person name="Piernik-Szablinska J."/>
            <person name="Szczecinska M."/>
            <person name="Mazdziarz M."/>
        </authorList>
    </citation>
    <scope>NUCLEOTIDE SEQUENCE [LARGE SCALE GENOMIC DNA]</scope>
    <source>
        <strain evidence="1">Rf_01</strain>
        <tissue evidence="1">Aerial parts of the thallus</tissue>
    </source>
</reference>
<accession>A0ABD1XX73</accession>
<proteinExistence type="predicted"/>
<sequence length="106" mass="11846">MGKYFTNHYAGTRGDVSSRRSARRTLTDNREWKTAALPSPPCLRIETDEGWNAIPKEPNYSEIPKRISLTKKCMELIAPASPLARKPKAAIKTSHLEAGIPLHVHP</sequence>
<evidence type="ECO:0000313" key="2">
    <source>
        <dbReference type="Proteomes" id="UP001605036"/>
    </source>
</evidence>